<reference evidence="1 2" key="1">
    <citation type="submission" date="2020-08" db="EMBL/GenBank/DDBJ databases">
        <title>Functional genomics of gut bacteria from endangered species of beetles.</title>
        <authorList>
            <person name="Carlos-Shanley C."/>
        </authorList>
    </citation>
    <scope>NUCLEOTIDE SEQUENCE [LARGE SCALE GENOMIC DNA]</scope>
    <source>
        <strain evidence="1 2">S00124</strain>
    </source>
</reference>
<gene>
    <name evidence="1" type="ORF">HNP33_003495</name>
</gene>
<protein>
    <submittedName>
        <fullName evidence="1">DNA-binding transcriptional regulator AlpA</fullName>
    </submittedName>
</protein>
<keyword evidence="1" id="KW-0238">DNA-binding</keyword>
<keyword evidence="2" id="KW-1185">Reference proteome</keyword>
<proteinExistence type="predicted"/>
<organism evidence="1 2">
    <name type="scientific">Comamonas odontotermitis</name>
    <dbReference type="NCBI Taxonomy" id="379895"/>
    <lineage>
        <taxon>Bacteria</taxon>
        <taxon>Pseudomonadati</taxon>
        <taxon>Pseudomonadota</taxon>
        <taxon>Betaproteobacteria</taxon>
        <taxon>Burkholderiales</taxon>
        <taxon>Comamonadaceae</taxon>
        <taxon>Comamonas</taxon>
    </lineage>
</organism>
<dbReference type="Pfam" id="PF05930">
    <property type="entry name" value="Phage_AlpA"/>
    <property type="match status" value="1"/>
</dbReference>
<evidence type="ECO:0000313" key="1">
    <source>
        <dbReference type="EMBL" id="MBB6579383.1"/>
    </source>
</evidence>
<dbReference type="InterPro" id="IPR010260">
    <property type="entry name" value="AlpA"/>
</dbReference>
<dbReference type="GO" id="GO:0003677">
    <property type="term" value="F:DNA binding"/>
    <property type="evidence" value="ECO:0007669"/>
    <property type="project" value="UniProtKB-KW"/>
</dbReference>
<name>A0ABR6RJM7_9BURK</name>
<sequence length="106" mass="11833">MQATFYLGSLHAHWAIHISRYEMKYMHPNQPGCMDMALLRKHSAAALIGLSKTALDTIVRTDPSFPRPIKLGEHRQSAVLFDEGELNAWIDSLKAKRSNQAAMGAV</sequence>
<dbReference type="EMBL" id="JACHKZ010000028">
    <property type="protein sequence ID" value="MBB6579383.1"/>
    <property type="molecule type" value="Genomic_DNA"/>
</dbReference>
<evidence type="ECO:0000313" key="2">
    <source>
        <dbReference type="Proteomes" id="UP000562492"/>
    </source>
</evidence>
<accession>A0ABR6RJM7</accession>
<dbReference type="Proteomes" id="UP000562492">
    <property type="component" value="Unassembled WGS sequence"/>
</dbReference>
<comment type="caution">
    <text evidence="1">The sequence shown here is derived from an EMBL/GenBank/DDBJ whole genome shotgun (WGS) entry which is preliminary data.</text>
</comment>